<feature type="compositionally biased region" description="Polar residues" evidence="1">
    <location>
        <begin position="1211"/>
        <end position="1225"/>
    </location>
</feature>
<evidence type="ECO:0008006" key="6">
    <source>
        <dbReference type="Google" id="ProtNLM"/>
    </source>
</evidence>
<name>A0A7G1P013_9ACTN</name>
<gene>
    <name evidence="4" type="ORF">GCM10017557_20060</name>
</gene>
<protein>
    <recommendedName>
        <fullName evidence="6">PglY protein</fullName>
    </recommendedName>
</protein>
<accession>A0A7G1P013</accession>
<dbReference type="Proteomes" id="UP000516444">
    <property type="component" value="Chromosome"/>
</dbReference>
<dbReference type="InterPro" id="IPR058748">
    <property type="entry name" value="PglY_5th"/>
</dbReference>
<dbReference type="RefSeq" id="WP_190849997.1">
    <property type="nucleotide sequence ID" value="NZ_AP023440.1"/>
</dbReference>
<dbReference type="EMBL" id="AP023440">
    <property type="protein sequence ID" value="BCL27147.1"/>
    <property type="molecule type" value="Genomic_DNA"/>
</dbReference>
<feature type="domain" description="ATPase PglY 5th" evidence="2">
    <location>
        <begin position="866"/>
        <end position="965"/>
    </location>
</feature>
<keyword evidence="5" id="KW-1185">Reference proteome</keyword>
<evidence type="ECO:0000313" key="4">
    <source>
        <dbReference type="EMBL" id="BCL27147.1"/>
    </source>
</evidence>
<organism evidence="4 5">
    <name type="scientific">Streptomyces aurantiacus</name>
    <dbReference type="NCBI Taxonomy" id="47760"/>
    <lineage>
        <taxon>Bacteria</taxon>
        <taxon>Bacillati</taxon>
        <taxon>Actinomycetota</taxon>
        <taxon>Actinomycetes</taxon>
        <taxon>Kitasatosporales</taxon>
        <taxon>Streptomycetaceae</taxon>
        <taxon>Streptomyces</taxon>
        <taxon>Streptomyces aurantiacus group</taxon>
    </lineage>
</organism>
<evidence type="ECO:0000256" key="1">
    <source>
        <dbReference type="SAM" id="MobiDB-lite"/>
    </source>
</evidence>
<sequence length="1304" mass="144369">MSSSGSELYLRDVLDLSEVVRAGSFKIELSGGFDETAKRVAEYVVTPQLEQALRRALKIVEASVRAGTSDAAYLHGSFGSGKSHFMTVLHAILSNDPAARAKPTLQPIIADHDAWLRNRKFLMVPFHLVGATDLDSAILGGYVRTVRQLHPDAPVPPVYRADAMFDDARRQREFFADDEQFVRWLGNPALPKEEKTPAQQTAATDDEADLVDLDVKEAPETWSPALLDQALAASPDPKVREWLASALLSGPYSSYSRGALGAKNAFLPLENGLDIISRHAKSLGYDGLILFLDELILWLQAHLRERTFVNDEVNKLVKLIESGTGGRALPVISFISRQRDLSELIGSDAVGAEAKNLEQQVKYLAGRIDPISLEDRNLPEIIKERVLKPKDDAAKAALEAAFARIETSNQSVRDVLLDANGVTHADWKDFKALYPVSPVLLNVLVALSGALQRERTGLKLLQQMLYQRREDMKVGELIPLGDLWDVLAEGMGEAFTDRLRSEAEAATRFHGKVKDHLLEKYGAAEDTKYKADERFVKTMLLAYLAPEVPALARLTGPRLNALNHGSIRSRTGQEDRIVVRRMQELQAQFPGELRSDGHDLDPVFTLHLSDLDVEPILDSVGEKDTLGARKRWVQEWLWRELKIADNGTLVADREIVWHGTRRTAEFVFENVRDPQILPDAQFEPSTPDRIRLIIDYPFDEDEKGTPSADENRVYRLQREKPDAATVIWLPSFVSSQRGTQLGRLLKINYLLDRDRLKDFATHLGSDDQVRVRHQLEAQRETLVAQLGQVLHQAYGIARANESDLGAQVTEGKHVHALYAGHRPQLQGGGAFEYNLLKLADGLLDAMYPKHPNFDRQESRKPVTAAKFKMAYGWITKAMDDSSRRVVVDSRDLGDVARIVHPLELGEVHDGPLNVSTDWRRHIDQQAGKHGAKGDFRAEDIRTWIAELGWTGLDRLVSNLVIATYALLADRSWVYNGKVEKVPALDQIGPGWALRAQERPSEEEYTRAHERAAALFGTSVPTVLYTRNVNALAADVRTKAEARESAVNGLRRALARYRSALGITGEAPTAREQSVRDAADLLARIKQTPEATPLTRDLATATYVSTYFELGKVISSAQEVLNALESTDWELIDSVRKYTDRGDGLADRSERLLAEIADAASRNEYDTSLKPVLNGARGQAVALISEAARLSTVAPVSPPPPPTVTPEVNSPRSSTGHSGVSPTTDDQPPLPSPPTTAATASRRSRRVKAAEGGRVQEHALNRALTDVQDQIRDYAAAHPDVEIEIKWQVVQAGKGDGLSLPEGDH</sequence>
<feature type="domain" description="ATPase PglY C-terminal" evidence="3">
    <location>
        <begin position="1009"/>
        <end position="1187"/>
    </location>
</feature>
<dbReference type="Pfam" id="PF26381">
    <property type="entry name" value="BREX_PglY_5th"/>
    <property type="match status" value="1"/>
</dbReference>
<dbReference type="InterPro" id="IPR058747">
    <property type="entry name" value="PglY_C"/>
</dbReference>
<dbReference type="Pfam" id="PF26382">
    <property type="entry name" value="BREX_PglY_6th"/>
    <property type="match status" value="1"/>
</dbReference>
<proteinExistence type="predicted"/>
<evidence type="ECO:0000259" key="2">
    <source>
        <dbReference type="Pfam" id="PF26381"/>
    </source>
</evidence>
<feature type="region of interest" description="Disordered" evidence="1">
    <location>
        <begin position="1191"/>
        <end position="1255"/>
    </location>
</feature>
<evidence type="ECO:0000259" key="3">
    <source>
        <dbReference type="Pfam" id="PF26382"/>
    </source>
</evidence>
<dbReference type="KEGG" id="sgm:GCM10017557_20060"/>
<reference evidence="4 5" key="1">
    <citation type="journal article" date="2014" name="Int. J. Syst. Evol. Microbiol.">
        <title>Complete genome sequence of Corynebacterium casei LMG S-19264T (=DSM 44701T), isolated from a smear-ripened cheese.</title>
        <authorList>
            <consortium name="US DOE Joint Genome Institute (JGI-PGF)"/>
            <person name="Walter F."/>
            <person name="Albersmeier A."/>
            <person name="Kalinowski J."/>
            <person name="Ruckert C."/>
        </authorList>
    </citation>
    <scope>NUCLEOTIDE SEQUENCE [LARGE SCALE GENOMIC DNA]</scope>
    <source>
        <strain evidence="4 5">JCM 4677</strain>
    </source>
</reference>
<evidence type="ECO:0000313" key="5">
    <source>
        <dbReference type="Proteomes" id="UP000516444"/>
    </source>
</evidence>